<reference evidence="7 8" key="2">
    <citation type="journal article" date="2011" name="Mol. Biol. Evol.">
        <title>Unity in variety--the pan-genome of the Chlamydiae.</title>
        <authorList>
            <person name="Collingro A."/>
            <person name="Tischler P."/>
            <person name="Weinmaier T."/>
            <person name="Penz T."/>
            <person name="Heinz E."/>
            <person name="Brunham R.C."/>
            <person name="Read T.D."/>
            <person name="Bavoil P.M."/>
            <person name="Sachse K."/>
            <person name="Kahane S."/>
            <person name="Friedman M.G."/>
            <person name="Rattei T."/>
            <person name="Myers G.S."/>
            <person name="Horn M."/>
        </authorList>
    </citation>
    <scope>NUCLEOTIDE SEQUENCE [LARGE SCALE GENOMIC DNA]</scope>
    <source>
        <strain evidence="8">ATCC VR-1471 / Z</strain>
    </source>
</reference>
<protein>
    <recommendedName>
        <fullName evidence="6">EamA domain-containing protein</fullName>
    </recommendedName>
</protein>
<dbReference type="PANTHER" id="PTHR32322:SF9">
    <property type="entry name" value="AMINO-ACID METABOLITE EFFLUX PUMP-RELATED"/>
    <property type="match status" value="1"/>
</dbReference>
<feature type="transmembrane region" description="Helical" evidence="5">
    <location>
        <begin position="273"/>
        <end position="293"/>
    </location>
</feature>
<dbReference type="PANTHER" id="PTHR32322">
    <property type="entry name" value="INNER MEMBRANE TRANSPORTER"/>
    <property type="match status" value="1"/>
</dbReference>
<dbReference type="KEGG" id="sng:SNE_A13350"/>
<feature type="transmembrane region" description="Helical" evidence="5">
    <location>
        <begin position="128"/>
        <end position="147"/>
    </location>
</feature>
<comment type="subcellular location">
    <subcellularLocation>
        <location evidence="1">Membrane</location>
        <topology evidence="1">Multi-pass membrane protein</topology>
    </subcellularLocation>
</comment>
<sequence>MKTLMKYQKLILIILLSCCSGPSYLFIKVGVKTIPPMTLVFFRVFIAALTLFTLLKLQRKKLWSYRKHAKHFFVMGCITCVLPFFLIMTSEKTISSSLAGLLNGSVPIFAGVLAHFTLPNDRLSVQKTIGILLGIIGLAFVLVPSLEQSYRDTQGTLMVILASVAYGVGIVYSKKYLQGLPSLIASTWQLIMASLVALPLCFLLEKPLIVPLVGFEAIASVLGLAWIGSALAFIFYYRLIEVADPSYLSYSTLLAPLIALALGVWILGEHLTWNAYVGGALILSGLGITTQPIKRKKIYEMA</sequence>
<accession>F8L8R9</accession>
<feature type="transmembrane region" description="Helical" evidence="5">
    <location>
        <begin position="69"/>
        <end position="88"/>
    </location>
</feature>
<feature type="transmembrane region" description="Helical" evidence="5">
    <location>
        <begin position="35"/>
        <end position="57"/>
    </location>
</feature>
<evidence type="ECO:0000256" key="3">
    <source>
        <dbReference type="ARBA" id="ARBA00022989"/>
    </source>
</evidence>
<dbReference type="STRING" id="331113.SNE_A13350"/>
<dbReference type="InterPro" id="IPR000620">
    <property type="entry name" value="EamA_dom"/>
</dbReference>
<gene>
    <name evidence="7" type="ordered locus">SNE_A13350</name>
</gene>
<feature type="domain" description="EamA" evidence="6">
    <location>
        <begin position="155"/>
        <end position="289"/>
    </location>
</feature>
<dbReference type="SUPFAM" id="SSF103481">
    <property type="entry name" value="Multidrug resistance efflux transporter EmrE"/>
    <property type="match status" value="2"/>
</dbReference>
<keyword evidence="2 5" id="KW-0812">Transmembrane</keyword>
<keyword evidence="3 5" id="KW-1133">Transmembrane helix</keyword>
<reference key="1">
    <citation type="journal article" date="2011" name="Mol. Biol. Evol.">
        <title>Unity in variety -- the pan-genome of the Chlamydiae.</title>
        <authorList>
            <person name="Collingro A."/>
            <person name="Tischler P."/>
            <person name="Weinmaier T."/>
            <person name="Penz T."/>
            <person name="Heinz E."/>
            <person name="Brunham R.C."/>
            <person name="Read T.D."/>
            <person name="Bavoil P.M."/>
            <person name="Sachse K."/>
            <person name="Kahane S."/>
            <person name="Friedman M.G."/>
            <person name="Rattei T."/>
            <person name="Myers G.S.A."/>
            <person name="Horn M."/>
        </authorList>
    </citation>
    <scope>NUCLEOTIDE SEQUENCE</scope>
    <source>
        <strain>Z</strain>
    </source>
</reference>
<dbReference type="InterPro" id="IPR037185">
    <property type="entry name" value="EmrE-like"/>
</dbReference>
<evidence type="ECO:0000256" key="4">
    <source>
        <dbReference type="ARBA" id="ARBA00023136"/>
    </source>
</evidence>
<keyword evidence="8" id="KW-1185">Reference proteome</keyword>
<feature type="transmembrane region" description="Helical" evidence="5">
    <location>
        <begin position="217"/>
        <end position="240"/>
    </location>
</feature>
<feature type="domain" description="EamA" evidence="6">
    <location>
        <begin position="10"/>
        <end position="142"/>
    </location>
</feature>
<dbReference type="eggNOG" id="COG0697">
    <property type="taxonomic scope" value="Bacteria"/>
</dbReference>
<evidence type="ECO:0000313" key="8">
    <source>
        <dbReference type="Proteomes" id="UP000000496"/>
    </source>
</evidence>
<dbReference type="AlphaFoldDB" id="F8L8R9"/>
<feature type="transmembrane region" description="Helical" evidence="5">
    <location>
        <begin position="94"/>
        <end position="116"/>
    </location>
</feature>
<feature type="transmembrane region" description="Helical" evidence="5">
    <location>
        <begin position="153"/>
        <end position="172"/>
    </location>
</feature>
<feature type="transmembrane region" description="Helical" evidence="5">
    <location>
        <begin position="184"/>
        <end position="205"/>
    </location>
</feature>
<evidence type="ECO:0000256" key="5">
    <source>
        <dbReference type="SAM" id="Phobius"/>
    </source>
</evidence>
<evidence type="ECO:0000256" key="2">
    <source>
        <dbReference type="ARBA" id="ARBA00022692"/>
    </source>
</evidence>
<feature type="transmembrane region" description="Helical" evidence="5">
    <location>
        <begin position="247"/>
        <end position="267"/>
    </location>
</feature>
<organism evidence="7 8">
    <name type="scientific">Simkania negevensis (strain ATCC VR-1471 / DSM 27360 / Z)</name>
    <dbReference type="NCBI Taxonomy" id="331113"/>
    <lineage>
        <taxon>Bacteria</taxon>
        <taxon>Pseudomonadati</taxon>
        <taxon>Chlamydiota</taxon>
        <taxon>Chlamydiia</taxon>
        <taxon>Parachlamydiales</taxon>
        <taxon>Simkaniaceae</taxon>
        <taxon>Simkania</taxon>
    </lineage>
</organism>
<dbReference type="InterPro" id="IPR050638">
    <property type="entry name" value="AA-Vitamin_Transporters"/>
</dbReference>
<dbReference type="HOGENOM" id="CLU_033863_5_2_0"/>
<evidence type="ECO:0000259" key="6">
    <source>
        <dbReference type="Pfam" id="PF00892"/>
    </source>
</evidence>
<name>F8L8R9_SIMNZ</name>
<evidence type="ECO:0000256" key="1">
    <source>
        <dbReference type="ARBA" id="ARBA00004141"/>
    </source>
</evidence>
<evidence type="ECO:0000313" key="7">
    <source>
        <dbReference type="EMBL" id="CCB89212.1"/>
    </source>
</evidence>
<dbReference type="GO" id="GO:0016020">
    <property type="term" value="C:membrane"/>
    <property type="evidence" value="ECO:0007669"/>
    <property type="project" value="UniProtKB-SubCell"/>
</dbReference>
<dbReference type="Proteomes" id="UP000000496">
    <property type="component" value="Chromosome gsn.131"/>
</dbReference>
<dbReference type="EMBL" id="FR872582">
    <property type="protein sequence ID" value="CCB89212.1"/>
    <property type="molecule type" value="Genomic_DNA"/>
</dbReference>
<dbReference type="Pfam" id="PF00892">
    <property type="entry name" value="EamA"/>
    <property type="match status" value="2"/>
</dbReference>
<keyword evidence="4 5" id="KW-0472">Membrane</keyword>
<proteinExistence type="predicted"/>